<keyword evidence="7" id="KW-1185">Reference proteome</keyword>
<dbReference type="SUPFAM" id="SSF55347">
    <property type="entry name" value="Glyceraldehyde-3-phosphate dehydrogenase-like, C-terminal domain"/>
    <property type="match status" value="1"/>
</dbReference>
<feature type="domain" description="GFO/IDH/MocA-like oxidoreductase" evidence="5">
    <location>
        <begin position="131"/>
        <end position="242"/>
    </location>
</feature>
<evidence type="ECO:0000256" key="1">
    <source>
        <dbReference type="ARBA" id="ARBA00010928"/>
    </source>
</evidence>
<dbReference type="Gene3D" id="3.30.360.10">
    <property type="entry name" value="Dihydrodipicolinate Reductase, domain 2"/>
    <property type="match status" value="1"/>
</dbReference>
<evidence type="ECO:0000256" key="2">
    <source>
        <dbReference type="ARBA" id="ARBA00023002"/>
    </source>
</evidence>
<dbReference type="AlphaFoldDB" id="A0A853C8W4"/>
<evidence type="ECO:0000313" key="7">
    <source>
        <dbReference type="Proteomes" id="UP000541969"/>
    </source>
</evidence>
<dbReference type="PANTHER" id="PTHR43708:SF5">
    <property type="entry name" value="CONSERVED EXPRESSED OXIDOREDUCTASE (EUROFUNG)-RELATED"/>
    <property type="match status" value="1"/>
</dbReference>
<dbReference type="EMBL" id="JACBZT010000001">
    <property type="protein sequence ID" value="NYJ04420.1"/>
    <property type="molecule type" value="Genomic_DNA"/>
</dbReference>
<dbReference type="Proteomes" id="UP000541969">
    <property type="component" value="Unassembled WGS sequence"/>
</dbReference>
<feature type="region of interest" description="Disordered" evidence="3">
    <location>
        <begin position="263"/>
        <end position="283"/>
    </location>
</feature>
<evidence type="ECO:0000259" key="4">
    <source>
        <dbReference type="Pfam" id="PF01408"/>
    </source>
</evidence>
<dbReference type="InterPro" id="IPR036291">
    <property type="entry name" value="NAD(P)-bd_dom_sf"/>
</dbReference>
<evidence type="ECO:0000259" key="5">
    <source>
        <dbReference type="Pfam" id="PF22725"/>
    </source>
</evidence>
<feature type="compositionally biased region" description="Basic and acidic residues" evidence="3">
    <location>
        <begin position="272"/>
        <end position="283"/>
    </location>
</feature>
<accession>A0A853C8W4</accession>
<dbReference type="Pfam" id="PF22725">
    <property type="entry name" value="GFO_IDH_MocA_C3"/>
    <property type="match status" value="1"/>
</dbReference>
<dbReference type="GO" id="GO:0000166">
    <property type="term" value="F:nucleotide binding"/>
    <property type="evidence" value="ECO:0007669"/>
    <property type="project" value="InterPro"/>
</dbReference>
<proteinExistence type="inferred from homology"/>
<dbReference type="InterPro" id="IPR055170">
    <property type="entry name" value="GFO_IDH_MocA-like_dom"/>
</dbReference>
<evidence type="ECO:0000256" key="3">
    <source>
        <dbReference type="SAM" id="MobiDB-lite"/>
    </source>
</evidence>
<dbReference type="SUPFAM" id="SSF51735">
    <property type="entry name" value="NAD(P)-binding Rossmann-fold domains"/>
    <property type="match status" value="1"/>
</dbReference>
<dbReference type="InterPro" id="IPR000683">
    <property type="entry name" value="Gfo/Idh/MocA-like_OxRdtase_N"/>
</dbReference>
<dbReference type="RefSeq" id="WP_179715142.1">
    <property type="nucleotide sequence ID" value="NZ_JACBZT010000001.1"/>
</dbReference>
<keyword evidence="2" id="KW-0560">Oxidoreductase</keyword>
<organism evidence="6 7">
    <name type="scientific">Petropleomorpha daqingensis</name>
    <dbReference type="NCBI Taxonomy" id="2026353"/>
    <lineage>
        <taxon>Bacteria</taxon>
        <taxon>Bacillati</taxon>
        <taxon>Actinomycetota</taxon>
        <taxon>Actinomycetes</taxon>
        <taxon>Geodermatophilales</taxon>
        <taxon>Geodermatophilaceae</taxon>
        <taxon>Petropleomorpha</taxon>
    </lineage>
</organism>
<gene>
    <name evidence="6" type="ORF">GGQ55_000698</name>
</gene>
<comment type="similarity">
    <text evidence="1">Belongs to the Gfo/Idh/MocA family.</text>
</comment>
<evidence type="ECO:0000313" key="6">
    <source>
        <dbReference type="EMBL" id="NYJ04420.1"/>
    </source>
</evidence>
<comment type="caution">
    <text evidence="6">The sequence shown here is derived from an EMBL/GenBank/DDBJ whole genome shotgun (WGS) entry which is preliminary data.</text>
</comment>
<dbReference type="PANTHER" id="PTHR43708">
    <property type="entry name" value="CONSERVED EXPRESSED OXIDOREDUCTASE (EUROFUNG)"/>
    <property type="match status" value="1"/>
</dbReference>
<dbReference type="Pfam" id="PF01408">
    <property type="entry name" value="GFO_IDH_MocA"/>
    <property type="match status" value="1"/>
</dbReference>
<protein>
    <submittedName>
        <fullName evidence="6">Putative dehydrogenase</fullName>
    </submittedName>
</protein>
<dbReference type="Gene3D" id="3.40.50.720">
    <property type="entry name" value="NAD(P)-binding Rossmann-like Domain"/>
    <property type="match status" value="1"/>
</dbReference>
<sequence length="343" mass="36444">MDPVRFGLVGYGFGGRYFHAPLLSAAPEVDFLGVVTTNAERRELVAREHPQVATFDSLEALVEAGAEAVAISTPADTHRALTDRALDLGLAVVCDKPFALDADAARASVERAERLGLPLAPYQNRRWDSDFLTLRSLVDSGRLGTVTRFESRFERFSPVPGPPGAGGGTLRDFGSHLVDQALVLLGPVAAVYAEWHVNPQGLDDDFFVALTHESGAHAHLWGSWVQGAPGDRFRVAGTEGAYVVGGPMDGQEGALLDGRTPATEGANWGAEPESRWGRFSRGEGSEVVPTVNGRWDTFYPAFAAAVRGVGAMPVPARDAIATATVLDAARRSTKEGTVVRLGG</sequence>
<feature type="domain" description="Gfo/Idh/MocA-like oxidoreductase N-terminal" evidence="4">
    <location>
        <begin position="4"/>
        <end position="119"/>
    </location>
</feature>
<dbReference type="InterPro" id="IPR051317">
    <property type="entry name" value="Gfo/Idh/MocA_oxidoreduct"/>
</dbReference>
<reference evidence="6 7" key="1">
    <citation type="submission" date="2020-07" db="EMBL/GenBank/DDBJ databases">
        <title>Sequencing the genomes of 1000 actinobacteria strains.</title>
        <authorList>
            <person name="Klenk H.-P."/>
        </authorList>
    </citation>
    <scope>NUCLEOTIDE SEQUENCE [LARGE SCALE GENOMIC DNA]</scope>
    <source>
        <strain evidence="6 7">DSM 104001</strain>
    </source>
</reference>
<dbReference type="GO" id="GO:0016491">
    <property type="term" value="F:oxidoreductase activity"/>
    <property type="evidence" value="ECO:0007669"/>
    <property type="project" value="UniProtKB-KW"/>
</dbReference>
<name>A0A853C8W4_9ACTN</name>